<dbReference type="Gene3D" id="3.40.1550.10">
    <property type="entry name" value="CheC-like"/>
    <property type="match status" value="1"/>
</dbReference>
<dbReference type="CDD" id="cd17906">
    <property type="entry name" value="CheX"/>
    <property type="match status" value="1"/>
</dbReference>
<evidence type="ECO:0000259" key="2">
    <source>
        <dbReference type="Pfam" id="PF13690"/>
    </source>
</evidence>
<dbReference type="SUPFAM" id="SSF103039">
    <property type="entry name" value="CheC-like"/>
    <property type="match status" value="1"/>
</dbReference>
<dbReference type="InterPro" id="IPR028051">
    <property type="entry name" value="CheX-like_dom"/>
</dbReference>
<comment type="caution">
    <text evidence="3">The sequence shown here is derived from an EMBL/GenBank/DDBJ whole genome shotgun (WGS) entry which is preliminary data.</text>
</comment>
<evidence type="ECO:0000256" key="1">
    <source>
        <dbReference type="ARBA" id="ARBA00022500"/>
    </source>
</evidence>
<organism evidence="3 4">
    <name type="scientific">Fusibacter ferrireducens</name>
    <dbReference type="NCBI Taxonomy" id="2785058"/>
    <lineage>
        <taxon>Bacteria</taxon>
        <taxon>Bacillati</taxon>
        <taxon>Bacillota</taxon>
        <taxon>Clostridia</taxon>
        <taxon>Eubacteriales</taxon>
        <taxon>Eubacteriales Family XII. Incertae Sedis</taxon>
        <taxon>Fusibacter</taxon>
    </lineage>
</organism>
<dbReference type="Pfam" id="PF13690">
    <property type="entry name" value="CheX"/>
    <property type="match status" value="1"/>
</dbReference>
<dbReference type="PANTHER" id="PTHR39452:SF1">
    <property type="entry name" value="CHEY-P PHOSPHATASE CHEX"/>
    <property type="match status" value="1"/>
</dbReference>
<dbReference type="Proteomes" id="UP000614200">
    <property type="component" value="Unassembled WGS sequence"/>
</dbReference>
<reference evidence="3 4" key="1">
    <citation type="submission" date="2020-11" db="EMBL/GenBank/DDBJ databases">
        <title>Fusibacter basophilias sp. nov.</title>
        <authorList>
            <person name="Qiu D."/>
        </authorList>
    </citation>
    <scope>NUCLEOTIDE SEQUENCE [LARGE SCALE GENOMIC DNA]</scope>
    <source>
        <strain evidence="3 4">Q10-2</strain>
    </source>
</reference>
<evidence type="ECO:0000313" key="4">
    <source>
        <dbReference type="Proteomes" id="UP000614200"/>
    </source>
</evidence>
<feature type="domain" description="Chemotaxis phosphatase CheX-like" evidence="2">
    <location>
        <begin position="43"/>
        <end position="135"/>
    </location>
</feature>
<keyword evidence="1" id="KW-0145">Chemotaxis</keyword>
<accession>A0ABR9ZU71</accession>
<dbReference type="PANTHER" id="PTHR39452">
    <property type="entry name" value="CHEY-P PHOSPHATASE CHEX"/>
    <property type="match status" value="1"/>
</dbReference>
<name>A0ABR9ZU71_9FIRM</name>
<keyword evidence="4" id="KW-1185">Reference proteome</keyword>
<evidence type="ECO:0000313" key="3">
    <source>
        <dbReference type="EMBL" id="MBF4694031.1"/>
    </source>
</evidence>
<gene>
    <name evidence="3" type="ORF">ISU02_13000</name>
</gene>
<dbReference type="RefSeq" id="WP_194702264.1">
    <property type="nucleotide sequence ID" value="NZ_JADKNH010000007.1"/>
</dbReference>
<dbReference type="InterPro" id="IPR028976">
    <property type="entry name" value="CheC-like_sf"/>
</dbReference>
<dbReference type="InterPro" id="IPR038756">
    <property type="entry name" value="CheX-like"/>
</dbReference>
<dbReference type="EMBL" id="JADKNH010000007">
    <property type="protein sequence ID" value="MBF4694031.1"/>
    <property type="molecule type" value="Genomic_DNA"/>
</dbReference>
<sequence>MNVEYINAFVKASTEVLNNFVTEKFTVGKPTIRKNPFPTKEIVIMLGITGEIKGQAVFSLSEEMAKTIASGMMMGMPVPEIDEMAKSALSELGNMIMGNSATLLFNQGIQIDITPPTLVRGNSIEISSAGMETILVPLISSVGDVEFDIGIKKT</sequence>
<proteinExistence type="predicted"/>
<protein>
    <submittedName>
        <fullName evidence="3">Chemotaxis protein CheX</fullName>
    </submittedName>
</protein>